<proteinExistence type="predicted"/>
<evidence type="ECO:0008006" key="5">
    <source>
        <dbReference type="Google" id="ProtNLM"/>
    </source>
</evidence>
<sequence length="184" mass="18128">MASAAAAGLVVLATASGCMVMSPVQTDEPYVPADGVPANAGSVALRDLSFVSTGTTGAGVVVSGNAANLGDQEVTLQMRPQAADGTSSSAGVQVQLRPYQQVDLASLALSIPSVQAKPGALTTVQIVAEPGGTTVTQVPILLASGYLATVTPTAGPTGTPTTSQPAGEQTPAATDITTQPEPSR</sequence>
<feature type="compositionally biased region" description="Low complexity" evidence="1">
    <location>
        <begin position="152"/>
        <end position="167"/>
    </location>
</feature>
<feature type="compositionally biased region" description="Polar residues" evidence="1">
    <location>
        <begin position="171"/>
        <end position="184"/>
    </location>
</feature>
<comment type="caution">
    <text evidence="3">The sequence shown here is derived from an EMBL/GenBank/DDBJ whole genome shotgun (WGS) entry which is preliminary data.</text>
</comment>
<dbReference type="EMBL" id="RBXT01000001">
    <property type="protein sequence ID" value="RKT76813.1"/>
    <property type="molecule type" value="Genomic_DNA"/>
</dbReference>
<gene>
    <name evidence="3" type="ORF">DFJ68_0213</name>
</gene>
<dbReference type="AlphaFoldDB" id="A0A495XWG7"/>
<protein>
    <recommendedName>
        <fullName evidence="5">Copper(I)-binding protein</fullName>
    </recommendedName>
</protein>
<feature type="signal peptide" evidence="2">
    <location>
        <begin position="1"/>
        <end position="26"/>
    </location>
</feature>
<accession>A0A495XWG7</accession>
<feature type="chain" id="PRO_5019748962" description="Copper(I)-binding protein" evidence="2">
    <location>
        <begin position="27"/>
        <end position="184"/>
    </location>
</feature>
<evidence type="ECO:0000256" key="2">
    <source>
        <dbReference type="SAM" id="SignalP"/>
    </source>
</evidence>
<evidence type="ECO:0000313" key="3">
    <source>
        <dbReference type="EMBL" id="RKT76813.1"/>
    </source>
</evidence>
<keyword evidence="2" id="KW-0732">Signal</keyword>
<keyword evidence="4" id="KW-1185">Reference proteome</keyword>
<reference evidence="3 4" key="1">
    <citation type="submission" date="2018-10" db="EMBL/GenBank/DDBJ databases">
        <title>Sequencing the genomes of 1000 actinobacteria strains.</title>
        <authorList>
            <person name="Klenk H.-P."/>
        </authorList>
    </citation>
    <scope>NUCLEOTIDE SEQUENCE [LARGE SCALE GENOMIC DNA]</scope>
    <source>
        <strain evidence="3 4">DSM 44267</strain>
    </source>
</reference>
<dbReference type="Proteomes" id="UP000278440">
    <property type="component" value="Unassembled WGS sequence"/>
</dbReference>
<feature type="region of interest" description="Disordered" evidence="1">
    <location>
        <begin position="152"/>
        <end position="184"/>
    </location>
</feature>
<evidence type="ECO:0000313" key="4">
    <source>
        <dbReference type="Proteomes" id="UP000278440"/>
    </source>
</evidence>
<evidence type="ECO:0000256" key="1">
    <source>
        <dbReference type="SAM" id="MobiDB-lite"/>
    </source>
</evidence>
<organism evidence="3 4">
    <name type="scientific">Terracoccus luteus</name>
    <dbReference type="NCBI Taxonomy" id="53356"/>
    <lineage>
        <taxon>Bacteria</taxon>
        <taxon>Bacillati</taxon>
        <taxon>Actinomycetota</taxon>
        <taxon>Actinomycetes</taxon>
        <taxon>Micrococcales</taxon>
        <taxon>Intrasporangiaceae</taxon>
        <taxon>Terracoccus</taxon>
    </lineage>
</organism>
<name>A0A495XWG7_9MICO</name>